<keyword evidence="9" id="KW-0251">Elongation factor</keyword>
<dbReference type="InterPro" id="IPR039659">
    <property type="entry name" value="SPT5"/>
</dbReference>
<evidence type="ECO:0000256" key="2">
    <source>
        <dbReference type="ARBA" id="ARBA00023163"/>
    </source>
</evidence>
<feature type="region of interest" description="Disordered" evidence="7">
    <location>
        <begin position="651"/>
        <end position="671"/>
    </location>
</feature>
<feature type="domain" description="KOW" evidence="8">
    <location>
        <begin position="387"/>
        <end position="414"/>
    </location>
</feature>
<feature type="domain" description="KOW" evidence="8">
    <location>
        <begin position="337"/>
        <end position="364"/>
    </location>
</feature>
<dbReference type="InterPro" id="IPR008991">
    <property type="entry name" value="Translation_prot_SH3-like_sf"/>
</dbReference>
<dbReference type="InterPro" id="IPR036735">
    <property type="entry name" value="NGN_dom_sf"/>
</dbReference>
<evidence type="ECO:0000256" key="1">
    <source>
        <dbReference type="ARBA" id="ARBA00006956"/>
    </source>
</evidence>
<keyword evidence="2" id="KW-0804">Transcription</keyword>
<evidence type="ECO:0000313" key="9">
    <source>
        <dbReference type="EMBL" id="RDB25107.1"/>
    </source>
</evidence>
<evidence type="ECO:0000256" key="4">
    <source>
        <dbReference type="ARBA" id="ARBA00029865"/>
    </source>
</evidence>
<dbReference type="PANTHER" id="PTHR11125:SF7">
    <property type="entry name" value="TRANSCRIPTION ELONGATION FACTOR SPT5"/>
    <property type="match status" value="1"/>
</dbReference>
<evidence type="ECO:0000256" key="3">
    <source>
        <dbReference type="ARBA" id="ARBA00024691"/>
    </source>
</evidence>
<comment type="caution">
    <text evidence="9">The sequence shown here is derived from an EMBL/GenBank/DDBJ whole genome shotgun (WGS) entry which is preliminary data.</text>
</comment>
<dbReference type="GO" id="GO:0032044">
    <property type="term" value="C:DSIF complex"/>
    <property type="evidence" value="ECO:0007669"/>
    <property type="project" value="TreeGrafter"/>
</dbReference>
<dbReference type="InterPro" id="IPR005824">
    <property type="entry name" value="KOW"/>
</dbReference>
<dbReference type="OrthoDB" id="3048815at2759"/>
<feature type="coiled-coil region" evidence="6">
    <location>
        <begin position="11"/>
        <end position="38"/>
    </location>
</feature>
<evidence type="ECO:0000256" key="5">
    <source>
        <dbReference type="ARBA" id="ARBA00031006"/>
    </source>
</evidence>
<dbReference type="SMART" id="SM00739">
    <property type="entry name" value="KOW"/>
    <property type="match status" value="2"/>
</dbReference>
<dbReference type="GO" id="GO:0003729">
    <property type="term" value="F:mRNA binding"/>
    <property type="evidence" value="ECO:0007669"/>
    <property type="project" value="TreeGrafter"/>
</dbReference>
<dbReference type="InParanoid" id="A0A369JX43"/>
<keyword evidence="6" id="KW-0175">Coiled coil</keyword>
<proteinExistence type="inferred from homology"/>
<evidence type="ECO:0000259" key="8">
    <source>
        <dbReference type="SMART" id="SM00739"/>
    </source>
</evidence>
<dbReference type="EMBL" id="LUEZ02000041">
    <property type="protein sequence ID" value="RDB25107.1"/>
    <property type="molecule type" value="Genomic_DNA"/>
</dbReference>
<dbReference type="GO" id="GO:0005840">
    <property type="term" value="C:ribosome"/>
    <property type="evidence" value="ECO:0007669"/>
    <property type="project" value="InterPro"/>
</dbReference>
<dbReference type="InterPro" id="IPR005100">
    <property type="entry name" value="NGN-domain"/>
</dbReference>
<dbReference type="AlphaFoldDB" id="A0A369JX43"/>
<comment type="function">
    <text evidence="3">The SPT4-SPT5 complex mediates both activation and inhibition of transcription elongation, and plays a role in pre-mRNA processing. This complex seems to be important for the stability of the RNA polymerase II elongation machinery on the chromatin template but not for the inherent ability of this machinery to translocate down the gene.</text>
</comment>
<organism evidence="9 10">
    <name type="scientific">Hypsizygus marmoreus</name>
    <name type="common">White beech mushroom</name>
    <name type="synonym">Agaricus marmoreus</name>
    <dbReference type="NCBI Taxonomy" id="39966"/>
    <lineage>
        <taxon>Eukaryota</taxon>
        <taxon>Fungi</taxon>
        <taxon>Dikarya</taxon>
        <taxon>Basidiomycota</taxon>
        <taxon>Agaricomycotina</taxon>
        <taxon>Agaricomycetes</taxon>
        <taxon>Agaricomycetidae</taxon>
        <taxon>Agaricales</taxon>
        <taxon>Tricholomatineae</taxon>
        <taxon>Lyophyllaceae</taxon>
        <taxon>Hypsizygus</taxon>
    </lineage>
</organism>
<sequence>MNPSSISSGSKEKAINQFLSLEAQVEDDEEEEEEEEEEEGLDEFIEDIVPTAVDREASHHFLSLEHARVSDDGDWDALLARARERGAPLNVEAHDNSEMIPVIPLVGEVHLWRVAVKPGYEEMAAFLLMEKIIRGGEHRWAVASIVGRISRPGWLIVEALKPSDVQALCQGVSNIFWQQIHVVEPDEAPSCLREAKSYTPANQSWVRLTKPPFKGDLAYVKEFDVWGAEVLVVPRINLERERPSQMGKRKHRSRPNQALFDAKKVREVWGEKAVETRNTGFLFKGDFYEDGYLSLLTNDFYPEEATPTPEEIALFKYSTIIPKDVFQHAIELMGARQLSVGDPVKIVQGEAQGAVGVVESLVGDEAGVLIQPGSLQLTLPVHTLRKNIRVGDQVVIVVGPQAGTTGWVISITGEMLQLHNHDIPQEVTVPSHCINFFHAPILLSGPRSQTNVAPIGFHSDYAGEANKGVPAPIIGRFVHVIKNDHLKGYKGIIRSTSTLEGFPLVVVELEGLQRLEQMYLLDVTFLDEAEPKSEFPESSRDSRLGEDPNGPLVGRHVRIIKKNRWKDYRGMIKSTQEDNYVLVEVQATMRQEHLHLSNLTFLSDTVFKPLAYPKTLPPPSHDHFNPGGPSFVPPTGWETPQSVLPLVPSTPLPPALDGPTSPAWDPSSRTPNPHVSTFPYCPWMESPTFAGKRVKVKIQNTKPVLRDPGWKNGDYEDKCGIWTGIEGSMAKILLALNATVLAPGSV</sequence>
<evidence type="ECO:0000256" key="6">
    <source>
        <dbReference type="SAM" id="Coils"/>
    </source>
</evidence>
<dbReference type="PANTHER" id="PTHR11125">
    <property type="entry name" value="SUPPRESSOR OF TY 5"/>
    <property type="match status" value="1"/>
</dbReference>
<dbReference type="STRING" id="39966.A0A369JX43"/>
<dbReference type="Gene3D" id="2.30.30.30">
    <property type="match status" value="3"/>
</dbReference>
<evidence type="ECO:0000256" key="7">
    <source>
        <dbReference type="SAM" id="MobiDB-lite"/>
    </source>
</evidence>
<evidence type="ECO:0000313" key="10">
    <source>
        <dbReference type="Proteomes" id="UP000076154"/>
    </source>
</evidence>
<dbReference type="Proteomes" id="UP000076154">
    <property type="component" value="Unassembled WGS sequence"/>
</dbReference>
<dbReference type="InterPro" id="IPR005825">
    <property type="entry name" value="Ribosomal_uL24_CS"/>
</dbReference>
<keyword evidence="10" id="KW-1185">Reference proteome</keyword>
<dbReference type="SUPFAM" id="SSF50104">
    <property type="entry name" value="Translation proteins SH3-like domain"/>
    <property type="match status" value="1"/>
</dbReference>
<name>A0A369JX43_HYPMA</name>
<dbReference type="GO" id="GO:0006368">
    <property type="term" value="P:transcription elongation by RNA polymerase II"/>
    <property type="evidence" value="ECO:0007669"/>
    <property type="project" value="TreeGrafter"/>
</dbReference>
<comment type="similarity">
    <text evidence="1">Belongs to the SPT5 family.</text>
</comment>
<dbReference type="PROSITE" id="PS01108">
    <property type="entry name" value="RIBOSOMAL_L24"/>
    <property type="match status" value="1"/>
</dbReference>
<dbReference type="GO" id="GO:0003735">
    <property type="term" value="F:structural constituent of ribosome"/>
    <property type="evidence" value="ECO:0007669"/>
    <property type="project" value="InterPro"/>
</dbReference>
<reference evidence="9" key="1">
    <citation type="submission" date="2018-04" db="EMBL/GenBank/DDBJ databases">
        <title>Whole genome sequencing of Hypsizygus marmoreus.</title>
        <authorList>
            <person name="Choi I.-G."/>
            <person name="Min B."/>
            <person name="Kim J.-G."/>
            <person name="Kim S."/>
            <person name="Oh Y.-L."/>
            <person name="Kong W.-S."/>
            <person name="Park H."/>
            <person name="Jeong J."/>
            <person name="Song E.-S."/>
        </authorList>
    </citation>
    <scope>NUCLEOTIDE SEQUENCE [LARGE SCALE GENOMIC DNA]</scope>
    <source>
        <strain evidence="9">51987-8</strain>
    </source>
</reference>
<dbReference type="GO" id="GO:0006357">
    <property type="term" value="P:regulation of transcription by RNA polymerase II"/>
    <property type="evidence" value="ECO:0007669"/>
    <property type="project" value="InterPro"/>
</dbReference>
<dbReference type="GO" id="GO:0032784">
    <property type="term" value="P:regulation of DNA-templated transcription elongation"/>
    <property type="evidence" value="ECO:0007669"/>
    <property type="project" value="InterPro"/>
</dbReference>
<dbReference type="Gene3D" id="3.30.70.940">
    <property type="entry name" value="NusG, N-terminal domain"/>
    <property type="match status" value="1"/>
</dbReference>
<keyword evidence="9" id="KW-0648">Protein biosynthesis</keyword>
<dbReference type="GO" id="GO:0003746">
    <property type="term" value="F:translation elongation factor activity"/>
    <property type="evidence" value="ECO:0007669"/>
    <property type="project" value="UniProtKB-KW"/>
</dbReference>
<dbReference type="InterPro" id="IPR014722">
    <property type="entry name" value="Rib_uL2_dom2"/>
</dbReference>
<gene>
    <name evidence="9" type="primary">supt5h_2</name>
    <name evidence="9" type="ORF">Hypma_008145</name>
</gene>
<accession>A0A369JX43</accession>
<protein>
    <recommendedName>
        <fullName evidence="4">Chromatin elongation factor SPT5</fullName>
    </recommendedName>
    <alternativeName>
        <fullName evidence="5">Chromatin elongation factor spt5</fullName>
    </alternativeName>
</protein>
<dbReference type="Pfam" id="PF03439">
    <property type="entry name" value="Spt5-NGN"/>
    <property type="match status" value="1"/>
</dbReference>